<accession>A0A9W7YHU7</accession>
<gene>
    <name evidence="2" type="ORF">LPJ61_000088</name>
</gene>
<keyword evidence="3" id="KW-1185">Reference proteome</keyword>
<reference evidence="2" key="1">
    <citation type="submission" date="2022-07" db="EMBL/GenBank/DDBJ databases">
        <title>Phylogenomic reconstructions and comparative analyses of Kickxellomycotina fungi.</title>
        <authorList>
            <person name="Reynolds N.K."/>
            <person name="Stajich J.E."/>
            <person name="Barry K."/>
            <person name="Grigoriev I.V."/>
            <person name="Crous P."/>
            <person name="Smith M.E."/>
        </authorList>
    </citation>
    <scope>NUCLEOTIDE SEQUENCE</scope>
    <source>
        <strain evidence="2">BCRC 34381</strain>
    </source>
</reference>
<dbReference type="AlphaFoldDB" id="A0A9W7YHU7"/>
<dbReference type="EMBL" id="JANBOI010000001">
    <property type="protein sequence ID" value="KAJ1736304.1"/>
    <property type="molecule type" value="Genomic_DNA"/>
</dbReference>
<feature type="region of interest" description="Disordered" evidence="1">
    <location>
        <begin position="82"/>
        <end position="161"/>
    </location>
</feature>
<proteinExistence type="predicted"/>
<sequence>MDQESFYWDQYCSDGDGILPPLPYTERPALVDGSGSSRDSYWSRYSCTRSSMTDQCTPGQQQQRRLWRLLAVPDRLTALRLGSGSSAGGCAEPATTTAAGGTEAGRSTDERAAAAGDDAAAAAEDNAGHAGPCDPAQISSSGSSNEAIVPLDSPTGPAFQGVNPAALTMRLAFLKQQMDQDERLLLDTSA</sequence>
<protein>
    <submittedName>
        <fullName evidence="2">Uncharacterized protein</fullName>
    </submittedName>
</protein>
<dbReference type="Proteomes" id="UP001143981">
    <property type="component" value="Unassembled WGS sequence"/>
</dbReference>
<feature type="compositionally biased region" description="Polar residues" evidence="1">
    <location>
        <begin position="137"/>
        <end position="146"/>
    </location>
</feature>
<feature type="compositionally biased region" description="Low complexity" evidence="1">
    <location>
        <begin position="82"/>
        <end position="105"/>
    </location>
</feature>
<feature type="compositionally biased region" description="Low complexity" evidence="1">
    <location>
        <begin position="113"/>
        <end position="131"/>
    </location>
</feature>
<organism evidence="2 3">
    <name type="scientific">Coemansia biformis</name>
    <dbReference type="NCBI Taxonomy" id="1286918"/>
    <lineage>
        <taxon>Eukaryota</taxon>
        <taxon>Fungi</taxon>
        <taxon>Fungi incertae sedis</taxon>
        <taxon>Zoopagomycota</taxon>
        <taxon>Kickxellomycotina</taxon>
        <taxon>Kickxellomycetes</taxon>
        <taxon>Kickxellales</taxon>
        <taxon>Kickxellaceae</taxon>
        <taxon>Coemansia</taxon>
    </lineage>
</organism>
<evidence type="ECO:0000313" key="3">
    <source>
        <dbReference type="Proteomes" id="UP001143981"/>
    </source>
</evidence>
<comment type="caution">
    <text evidence="2">The sequence shown here is derived from an EMBL/GenBank/DDBJ whole genome shotgun (WGS) entry which is preliminary data.</text>
</comment>
<evidence type="ECO:0000256" key="1">
    <source>
        <dbReference type="SAM" id="MobiDB-lite"/>
    </source>
</evidence>
<evidence type="ECO:0000313" key="2">
    <source>
        <dbReference type="EMBL" id="KAJ1736304.1"/>
    </source>
</evidence>
<name>A0A9W7YHU7_9FUNG</name>
<dbReference type="OrthoDB" id="5522487at2759"/>